<gene>
    <name evidence="2" type="ORF">RhiirC2_805509</name>
</gene>
<dbReference type="EMBL" id="LLXL01010499">
    <property type="protein sequence ID" value="PKK38611.1"/>
    <property type="molecule type" value="Genomic_DNA"/>
</dbReference>
<dbReference type="VEuPathDB" id="FungiDB:FUN_016100"/>
<feature type="region of interest" description="Disordered" evidence="1">
    <location>
        <begin position="41"/>
        <end position="97"/>
    </location>
</feature>
<accession>A0A2N1KU29</accession>
<reference evidence="2 3" key="1">
    <citation type="submission" date="2016-04" db="EMBL/GenBank/DDBJ databases">
        <title>Genome analyses suggest a sexual origin of heterokaryosis in a supposedly ancient asexual fungus.</title>
        <authorList>
            <person name="Ropars J."/>
            <person name="Sedzielewska K."/>
            <person name="Noel J."/>
            <person name="Charron P."/>
            <person name="Farinelli L."/>
            <person name="Marton T."/>
            <person name="Kruger M."/>
            <person name="Pelin A."/>
            <person name="Brachmann A."/>
            <person name="Corradi N."/>
        </authorList>
    </citation>
    <scope>NUCLEOTIDE SEQUENCE [LARGE SCALE GENOMIC DNA]</scope>
    <source>
        <strain evidence="2 3">C2</strain>
    </source>
</reference>
<sequence length="97" mass="10915">MEFGNMGDEVDPEFFDELQIPNPVLETPLILPDVEMTPADQTVTPEISWKKNNQKARVTDDKQVKHQSTTANTDAKISAKNSYKEKKSSDTKSESET</sequence>
<feature type="compositionally biased region" description="Polar residues" evidence="1">
    <location>
        <begin position="66"/>
        <end position="81"/>
    </location>
</feature>
<evidence type="ECO:0000313" key="3">
    <source>
        <dbReference type="Proteomes" id="UP000233469"/>
    </source>
</evidence>
<name>A0A2N1KU29_9GLOM</name>
<organism evidence="2 3">
    <name type="scientific">Rhizophagus irregularis</name>
    <dbReference type="NCBI Taxonomy" id="588596"/>
    <lineage>
        <taxon>Eukaryota</taxon>
        <taxon>Fungi</taxon>
        <taxon>Fungi incertae sedis</taxon>
        <taxon>Mucoromycota</taxon>
        <taxon>Glomeromycotina</taxon>
        <taxon>Glomeromycetes</taxon>
        <taxon>Glomerales</taxon>
        <taxon>Glomeraceae</taxon>
        <taxon>Rhizophagus</taxon>
    </lineage>
</organism>
<protein>
    <submittedName>
        <fullName evidence="2">Uncharacterized protein</fullName>
    </submittedName>
</protein>
<evidence type="ECO:0000313" key="2">
    <source>
        <dbReference type="EMBL" id="PKK38611.1"/>
    </source>
</evidence>
<dbReference type="VEuPathDB" id="FungiDB:RhiirFUN_021742"/>
<feature type="compositionally biased region" description="Basic and acidic residues" evidence="1">
    <location>
        <begin position="82"/>
        <end position="97"/>
    </location>
</feature>
<dbReference type="AlphaFoldDB" id="A0A2N1KU29"/>
<proteinExistence type="predicted"/>
<reference evidence="2 3" key="2">
    <citation type="submission" date="2017-10" db="EMBL/GenBank/DDBJ databases">
        <title>Extensive intraspecific genome diversity in a model arbuscular mycorrhizal fungus.</title>
        <authorList>
            <person name="Chen E.C.H."/>
            <person name="Morin E."/>
            <person name="Baudet D."/>
            <person name="Noel J."/>
            <person name="Ndikumana S."/>
            <person name="Charron P."/>
            <person name="St-Onge C."/>
            <person name="Giorgi J."/>
            <person name="Grigoriev I.V."/>
            <person name="Roux C."/>
            <person name="Martin F.M."/>
            <person name="Corradi N."/>
        </authorList>
    </citation>
    <scope>NUCLEOTIDE SEQUENCE [LARGE SCALE GENOMIC DNA]</scope>
    <source>
        <strain evidence="2 3">C2</strain>
    </source>
</reference>
<dbReference type="Proteomes" id="UP000233469">
    <property type="component" value="Unassembled WGS sequence"/>
</dbReference>
<comment type="caution">
    <text evidence="2">The sequence shown here is derived from an EMBL/GenBank/DDBJ whole genome shotgun (WGS) entry which is preliminary data.</text>
</comment>
<evidence type="ECO:0000256" key="1">
    <source>
        <dbReference type="SAM" id="MobiDB-lite"/>
    </source>
</evidence>